<name>A0A556M8W6_9SPHI</name>
<dbReference type="PANTHER" id="PTHR38593:SF1">
    <property type="entry name" value="BLR2558 PROTEIN"/>
    <property type="match status" value="1"/>
</dbReference>
<dbReference type="RefSeq" id="WP_144250625.1">
    <property type="nucleotide sequence ID" value="NZ_VLPK01000007.1"/>
</dbReference>
<dbReference type="InterPro" id="IPR012347">
    <property type="entry name" value="Ferritin-like"/>
</dbReference>
<evidence type="ECO:0000313" key="2">
    <source>
        <dbReference type="EMBL" id="TSJ36333.1"/>
    </source>
</evidence>
<dbReference type="Proteomes" id="UP000318733">
    <property type="component" value="Unassembled WGS sequence"/>
</dbReference>
<evidence type="ECO:0000259" key="1">
    <source>
        <dbReference type="Pfam" id="PF13628"/>
    </source>
</evidence>
<dbReference type="AlphaFoldDB" id="A0A556M8W6"/>
<gene>
    <name evidence="2" type="ORF">FO440_22780</name>
</gene>
<organism evidence="2 3">
    <name type="scientific">Mucilaginibacter corticis</name>
    <dbReference type="NCBI Taxonomy" id="2597670"/>
    <lineage>
        <taxon>Bacteria</taxon>
        <taxon>Pseudomonadati</taxon>
        <taxon>Bacteroidota</taxon>
        <taxon>Sphingobacteriia</taxon>
        <taxon>Sphingobacteriales</taxon>
        <taxon>Sphingobacteriaceae</taxon>
        <taxon>Mucilaginibacter</taxon>
    </lineage>
</organism>
<dbReference type="OrthoDB" id="883203at2"/>
<keyword evidence="3" id="KW-1185">Reference proteome</keyword>
<dbReference type="PANTHER" id="PTHR38593">
    <property type="entry name" value="BLR2558 PROTEIN"/>
    <property type="match status" value="1"/>
</dbReference>
<sequence>MRNTKYIAIMALALAGCSGSKKDSTARADSTNMTRDSGAKMHVVPNALEISKDDADFAVKAAAGGLVEVELGKLAQERGSSQGVKDFGAMMVKDHSAANVELAQLAKDRKITLPQQLGEDGLKLKAELSGKTGKDFDKAYADAMVKDHKEDIEEFERGTKIVKDTAMLGFVKKTLPILKMHLDAAQKMKSNEVYEK</sequence>
<feature type="domain" description="DUF4142" evidence="1">
    <location>
        <begin position="53"/>
        <end position="188"/>
    </location>
</feature>
<proteinExistence type="predicted"/>
<accession>A0A556M8W6</accession>
<evidence type="ECO:0000313" key="3">
    <source>
        <dbReference type="Proteomes" id="UP000318733"/>
    </source>
</evidence>
<protein>
    <submittedName>
        <fullName evidence="2">DUF4142 domain-containing protein</fullName>
    </submittedName>
</protein>
<dbReference type="Pfam" id="PF13628">
    <property type="entry name" value="DUF4142"/>
    <property type="match status" value="1"/>
</dbReference>
<dbReference type="PROSITE" id="PS51257">
    <property type="entry name" value="PROKAR_LIPOPROTEIN"/>
    <property type="match status" value="1"/>
</dbReference>
<dbReference type="EMBL" id="VLPK01000007">
    <property type="protein sequence ID" value="TSJ36333.1"/>
    <property type="molecule type" value="Genomic_DNA"/>
</dbReference>
<dbReference type="InterPro" id="IPR025419">
    <property type="entry name" value="DUF4142"/>
</dbReference>
<reference evidence="2 3" key="1">
    <citation type="submission" date="2019-07" db="EMBL/GenBank/DDBJ databases">
        <authorList>
            <person name="Huq M.A."/>
        </authorList>
    </citation>
    <scope>NUCLEOTIDE SEQUENCE [LARGE SCALE GENOMIC DNA]</scope>
    <source>
        <strain evidence="2 3">MAH-19</strain>
    </source>
</reference>
<comment type="caution">
    <text evidence="2">The sequence shown here is derived from an EMBL/GenBank/DDBJ whole genome shotgun (WGS) entry which is preliminary data.</text>
</comment>
<dbReference type="Gene3D" id="1.20.1260.10">
    <property type="match status" value="1"/>
</dbReference>